<dbReference type="Pfam" id="PF02424">
    <property type="entry name" value="ApbE"/>
    <property type="match status" value="1"/>
</dbReference>
<dbReference type="RefSeq" id="WP_022514350.1">
    <property type="nucleotide sequence ID" value="NZ_JACOQH010000002.1"/>
</dbReference>
<comment type="similarity">
    <text evidence="11">Belongs to the ApbE family.</text>
</comment>
<evidence type="ECO:0000256" key="11">
    <source>
        <dbReference type="PIRNR" id="PIRNR006268"/>
    </source>
</evidence>
<evidence type="ECO:0000256" key="6">
    <source>
        <dbReference type="ARBA" id="ARBA00022723"/>
    </source>
</evidence>
<evidence type="ECO:0000256" key="7">
    <source>
        <dbReference type="ARBA" id="ARBA00022827"/>
    </source>
</evidence>
<sequence length="340" mass="36313">MRKKILSVLGILVFAGLIYGVYRNSSVEETDTSISKTGFYFDTVIKITLYNSDDADYLDGCFALADKYENLLSATIESSDVSKINAANGSPVTVSPETAELIREGIDYGTLSSGQFDITIGKLSSLWDFSENPGIVPDADAIASAVSTINYQNITVSGNTVTLNDPDEAIDLGGIAKGFIADKMKAYLNENGITSGIINLGGNVLIIGPKEDGSDYRIGIQKPFSDTGTALATVSIPDGTVVSSGVYERYFKKDGVLYHHLLNPKTGYPYENDLTGVTIICSRSVDGDGLSTTCFSLGLEDGMKLIESLPDTEAIFITSDGELHTSSGIGTTIPFQMMQE</sequence>
<evidence type="ECO:0000256" key="3">
    <source>
        <dbReference type="ARBA" id="ARBA00016337"/>
    </source>
</evidence>
<gene>
    <name evidence="12" type="ORF">H8Z76_03745</name>
</gene>
<reference evidence="12 13" key="1">
    <citation type="submission" date="2020-08" db="EMBL/GenBank/DDBJ databases">
        <title>Genome public.</title>
        <authorList>
            <person name="Liu C."/>
            <person name="Sun Q."/>
        </authorList>
    </citation>
    <scope>NUCLEOTIDE SEQUENCE [LARGE SCALE GENOMIC DNA]</scope>
    <source>
        <strain evidence="12 13">BX0805</strain>
    </source>
</reference>
<protein>
    <recommendedName>
        <fullName evidence="3 11">FAD:protein FMN transferase</fullName>
        <ecNumber evidence="2 11">2.7.1.180</ecNumber>
    </recommendedName>
    <alternativeName>
        <fullName evidence="9 11">Flavin transferase</fullName>
    </alternativeName>
</protein>
<evidence type="ECO:0000256" key="9">
    <source>
        <dbReference type="ARBA" id="ARBA00031306"/>
    </source>
</evidence>
<dbReference type="InterPro" id="IPR003374">
    <property type="entry name" value="ApbE-like_sf"/>
</dbReference>
<dbReference type="Gene3D" id="3.10.520.10">
    <property type="entry name" value="ApbE-like domains"/>
    <property type="match status" value="1"/>
</dbReference>
<dbReference type="InterPro" id="IPR024932">
    <property type="entry name" value="ApbE"/>
</dbReference>
<evidence type="ECO:0000256" key="5">
    <source>
        <dbReference type="ARBA" id="ARBA00022679"/>
    </source>
</evidence>
<evidence type="ECO:0000256" key="8">
    <source>
        <dbReference type="ARBA" id="ARBA00022842"/>
    </source>
</evidence>
<keyword evidence="6 11" id="KW-0479">Metal-binding</keyword>
<proteinExistence type="inferred from homology"/>
<keyword evidence="4 11" id="KW-0285">Flavoprotein</keyword>
<dbReference type="PIRSF" id="PIRSF006268">
    <property type="entry name" value="ApbE"/>
    <property type="match status" value="1"/>
</dbReference>
<keyword evidence="8 11" id="KW-0460">Magnesium</keyword>
<evidence type="ECO:0000256" key="4">
    <source>
        <dbReference type="ARBA" id="ARBA00022630"/>
    </source>
</evidence>
<dbReference type="GO" id="GO:0016740">
    <property type="term" value="F:transferase activity"/>
    <property type="evidence" value="ECO:0007669"/>
    <property type="project" value="UniProtKB-KW"/>
</dbReference>
<evidence type="ECO:0000256" key="10">
    <source>
        <dbReference type="ARBA" id="ARBA00048540"/>
    </source>
</evidence>
<evidence type="ECO:0000313" key="12">
    <source>
        <dbReference type="EMBL" id="MBC5753148.1"/>
    </source>
</evidence>
<comment type="catalytic activity">
    <reaction evidence="10 11">
        <text>L-threonyl-[protein] + FAD = FMN-L-threonyl-[protein] + AMP + H(+)</text>
        <dbReference type="Rhea" id="RHEA:36847"/>
        <dbReference type="Rhea" id="RHEA-COMP:11060"/>
        <dbReference type="Rhea" id="RHEA-COMP:11061"/>
        <dbReference type="ChEBI" id="CHEBI:15378"/>
        <dbReference type="ChEBI" id="CHEBI:30013"/>
        <dbReference type="ChEBI" id="CHEBI:57692"/>
        <dbReference type="ChEBI" id="CHEBI:74257"/>
        <dbReference type="ChEBI" id="CHEBI:456215"/>
        <dbReference type="EC" id="2.7.1.180"/>
    </reaction>
</comment>
<evidence type="ECO:0000313" key="13">
    <source>
        <dbReference type="Proteomes" id="UP000621540"/>
    </source>
</evidence>
<dbReference type="EC" id="2.7.1.180" evidence="2 11"/>
<evidence type="ECO:0000256" key="2">
    <source>
        <dbReference type="ARBA" id="ARBA00011955"/>
    </source>
</evidence>
<comment type="cofactor">
    <cofactor evidence="1">
        <name>Mg(2+)</name>
        <dbReference type="ChEBI" id="CHEBI:18420"/>
    </cofactor>
</comment>
<comment type="caution">
    <text evidence="12">The sequence shown here is derived from an EMBL/GenBank/DDBJ whole genome shotgun (WGS) entry which is preliminary data.</text>
</comment>
<keyword evidence="7 11" id="KW-0274">FAD</keyword>
<name>A0ABR7I8E7_9FIRM</name>
<keyword evidence="13" id="KW-1185">Reference proteome</keyword>
<dbReference type="EMBL" id="JACOQH010000002">
    <property type="protein sequence ID" value="MBC5753148.1"/>
    <property type="molecule type" value="Genomic_DNA"/>
</dbReference>
<organism evidence="12 13">
    <name type="scientific">Roseburia yibonii</name>
    <dbReference type="NCBI Taxonomy" id="2763063"/>
    <lineage>
        <taxon>Bacteria</taxon>
        <taxon>Bacillati</taxon>
        <taxon>Bacillota</taxon>
        <taxon>Clostridia</taxon>
        <taxon>Lachnospirales</taxon>
        <taxon>Lachnospiraceae</taxon>
        <taxon>Roseburia</taxon>
    </lineage>
</organism>
<dbReference type="PANTHER" id="PTHR30040:SF2">
    <property type="entry name" value="FAD:PROTEIN FMN TRANSFERASE"/>
    <property type="match status" value="1"/>
</dbReference>
<dbReference type="PANTHER" id="PTHR30040">
    <property type="entry name" value="THIAMINE BIOSYNTHESIS LIPOPROTEIN APBE"/>
    <property type="match status" value="1"/>
</dbReference>
<dbReference type="SUPFAM" id="SSF143631">
    <property type="entry name" value="ApbE-like"/>
    <property type="match status" value="1"/>
</dbReference>
<evidence type="ECO:0000256" key="1">
    <source>
        <dbReference type="ARBA" id="ARBA00001946"/>
    </source>
</evidence>
<keyword evidence="5 11" id="KW-0808">Transferase</keyword>
<accession>A0ABR7I8E7</accession>
<dbReference type="Proteomes" id="UP000621540">
    <property type="component" value="Unassembled WGS sequence"/>
</dbReference>